<dbReference type="RefSeq" id="WP_122935312.1">
    <property type="nucleotide sequence ID" value="NZ_JBHSNT010000059.1"/>
</dbReference>
<dbReference type="InterPro" id="IPR002792">
    <property type="entry name" value="TRAM_dom"/>
</dbReference>
<feature type="binding site" evidence="4">
    <location>
        <position position="297"/>
    </location>
    <ligand>
        <name>S-adenosyl-L-methionine</name>
        <dbReference type="ChEBI" id="CHEBI:59789"/>
    </ligand>
</feature>
<comment type="caution">
    <text evidence="7">The sequence shown here is derived from an EMBL/GenBank/DDBJ whole genome shotgun (WGS) entry which is preliminary data.</text>
</comment>
<evidence type="ECO:0000256" key="1">
    <source>
        <dbReference type="ARBA" id="ARBA00022603"/>
    </source>
</evidence>
<gene>
    <name evidence="7" type="ORF">EDM22_01960</name>
</gene>
<dbReference type="AlphaFoldDB" id="A0A3M8APB0"/>
<dbReference type="OrthoDB" id="9804590at2"/>
<evidence type="ECO:0000256" key="4">
    <source>
        <dbReference type="PROSITE-ProRule" id="PRU01024"/>
    </source>
</evidence>
<dbReference type="SUPFAM" id="SSF50249">
    <property type="entry name" value="Nucleic acid-binding proteins"/>
    <property type="match status" value="1"/>
</dbReference>
<dbReference type="InterPro" id="IPR010280">
    <property type="entry name" value="U5_MeTrfase_fam"/>
</dbReference>
<evidence type="ECO:0000256" key="5">
    <source>
        <dbReference type="SAM" id="MobiDB-lite"/>
    </source>
</evidence>
<dbReference type="PANTHER" id="PTHR11061">
    <property type="entry name" value="RNA M5U METHYLTRANSFERASE"/>
    <property type="match status" value="1"/>
</dbReference>
<accession>A0A3M8APB0</accession>
<evidence type="ECO:0000259" key="6">
    <source>
        <dbReference type="PROSITE" id="PS50926"/>
    </source>
</evidence>
<dbReference type="InterPro" id="IPR029063">
    <property type="entry name" value="SAM-dependent_MTases_sf"/>
</dbReference>
<dbReference type="Pfam" id="PF01938">
    <property type="entry name" value="TRAM"/>
    <property type="match status" value="1"/>
</dbReference>
<dbReference type="SUPFAM" id="SSF53335">
    <property type="entry name" value="S-adenosyl-L-methionine-dependent methyltransferases"/>
    <property type="match status" value="1"/>
</dbReference>
<dbReference type="GO" id="GO:0070475">
    <property type="term" value="P:rRNA base methylation"/>
    <property type="evidence" value="ECO:0007669"/>
    <property type="project" value="TreeGrafter"/>
</dbReference>
<dbReference type="Proteomes" id="UP000275048">
    <property type="component" value="Unassembled WGS sequence"/>
</dbReference>
<feature type="binding site" evidence="4">
    <location>
        <position position="373"/>
    </location>
    <ligand>
        <name>S-adenosyl-L-methionine</name>
        <dbReference type="ChEBI" id="CHEBI:59789"/>
    </ligand>
</feature>
<feature type="region of interest" description="Disordered" evidence="5">
    <location>
        <begin position="1"/>
        <end position="31"/>
    </location>
</feature>
<keyword evidence="2 4" id="KW-0808">Transferase</keyword>
<dbReference type="InterPro" id="IPR012340">
    <property type="entry name" value="NA-bd_OB-fold"/>
</dbReference>
<dbReference type="PROSITE" id="PS50926">
    <property type="entry name" value="TRAM"/>
    <property type="match status" value="1"/>
</dbReference>
<dbReference type="Pfam" id="PF05958">
    <property type="entry name" value="tRNA_U5-meth_tr"/>
    <property type="match status" value="1"/>
</dbReference>
<comment type="similarity">
    <text evidence="4">Belongs to the class I-like SAM-binding methyltransferase superfamily. RNA M5U methyltransferase family.</text>
</comment>
<name>A0A3M8APB0_9MICO</name>
<dbReference type="PROSITE" id="PS51687">
    <property type="entry name" value="SAM_MT_RNA_M5U"/>
    <property type="match status" value="1"/>
</dbReference>
<dbReference type="Gene3D" id="2.40.50.1070">
    <property type="match status" value="1"/>
</dbReference>
<feature type="compositionally biased region" description="Basic residues" evidence="5">
    <location>
        <begin position="1"/>
        <end position="21"/>
    </location>
</feature>
<keyword evidence="1 4" id="KW-0489">Methyltransferase</keyword>
<feature type="domain" description="TRAM" evidence="6">
    <location>
        <begin position="25"/>
        <end position="84"/>
    </location>
</feature>
<evidence type="ECO:0000313" key="7">
    <source>
        <dbReference type="EMBL" id="RNB52477.1"/>
    </source>
</evidence>
<dbReference type="EMBL" id="RHHB01000001">
    <property type="protein sequence ID" value="RNB52477.1"/>
    <property type="molecule type" value="Genomic_DNA"/>
</dbReference>
<feature type="binding site" evidence="4">
    <location>
        <position position="265"/>
    </location>
    <ligand>
        <name>S-adenosyl-L-methionine</name>
        <dbReference type="ChEBI" id="CHEBI:59789"/>
    </ligand>
</feature>
<keyword evidence="8" id="KW-1185">Reference proteome</keyword>
<dbReference type="GO" id="GO:0070041">
    <property type="term" value="F:rRNA (uridine-C5-)-methyltransferase activity"/>
    <property type="evidence" value="ECO:0007669"/>
    <property type="project" value="TreeGrafter"/>
</dbReference>
<evidence type="ECO:0000256" key="2">
    <source>
        <dbReference type="ARBA" id="ARBA00022679"/>
    </source>
</evidence>
<proteinExistence type="inferred from homology"/>
<evidence type="ECO:0000256" key="3">
    <source>
        <dbReference type="ARBA" id="ARBA00022691"/>
    </source>
</evidence>
<dbReference type="PANTHER" id="PTHR11061:SF30">
    <property type="entry name" value="TRNA (URACIL(54)-C(5))-METHYLTRANSFERASE"/>
    <property type="match status" value="1"/>
</dbReference>
<protein>
    <submittedName>
        <fullName evidence="7">Class I SAM-dependent RNA methyltransferase</fullName>
    </submittedName>
</protein>
<keyword evidence="3 4" id="KW-0949">S-adenosyl-L-methionine</keyword>
<organism evidence="7 8">
    <name type="scientific">Agromyces tardus</name>
    <dbReference type="NCBI Taxonomy" id="2583849"/>
    <lineage>
        <taxon>Bacteria</taxon>
        <taxon>Bacillati</taxon>
        <taxon>Actinomycetota</taxon>
        <taxon>Actinomycetes</taxon>
        <taxon>Micrococcales</taxon>
        <taxon>Microbacteriaceae</taxon>
        <taxon>Agromyces</taxon>
    </lineage>
</organism>
<dbReference type="Gene3D" id="3.40.50.150">
    <property type="entry name" value="Vaccinia Virus protein VP39"/>
    <property type="match status" value="2"/>
</dbReference>
<feature type="active site" description="Nucleophile" evidence="4">
    <location>
        <position position="400"/>
    </location>
</feature>
<dbReference type="Gene3D" id="2.40.50.140">
    <property type="entry name" value="Nucleic acid-binding proteins"/>
    <property type="match status" value="1"/>
</dbReference>
<sequence>MAHTRRRQSGARSASRGRRTAAPREPQPGPTLELEVERIAHGGVSVARHEGRVVFVADAIPGERVLAQVVDAGHDRFWRADTLSVLRASTDRREHVWPEASVDREPAQRPGGAEFGHIRLARQRELKAEVLRDALARMGGVEWDVEVLPVRPELAPGVSVDDGTGWRTRVRLHVDAEGAVGPYAARSHTVVHVTSLPLAVPELAELAPLDERFPGARAIDLVAPSSGAAAVVVEGEGRTPRGEPPVIEEVVGDRTFRLDRDGFWQVHRGAAATLTQAVQELVDPDRFDPRAANQDLYGGVGLLAAAVGDRFGAGVRITTVEADVRATEHAGANLAEWVGARAVTARVDRYLDTLLAGSASERAGLHDATIVIDPPRSGAGRDVVDRLAELAPRQLVYVACDPVALARDVGFLAERGYRLEALRAFDLFPNTHHVEAVARLTAIV</sequence>
<evidence type="ECO:0000313" key="8">
    <source>
        <dbReference type="Proteomes" id="UP000275048"/>
    </source>
</evidence>
<feature type="binding site" evidence="4">
    <location>
        <position position="321"/>
    </location>
    <ligand>
        <name>S-adenosyl-L-methionine</name>
        <dbReference type="ChEBI" id="CHEBI:59789"/>
    </ligand>
</feature>
<reference evidence="7 8" key="1">
    <citation type="submission" date="2018-10" db="EMBL/GenBank/DDBJ databases">
        <title>Isolation, diversity and antibacterial activity of antinobacteria from the wheat rhizosphere soil.</title>
        <authorList>
            <person name="Sun T."/>
        </authorList>
    </citation>
    <scope>NUCLEOTIDE SEQUENCE [LARGE SCALE GENOMIC DNA]</scope>
    <source>
        <strain evidence="7 8">SJ-23</strain>
    </source>
</reference>